<sequence length="831" mass="87656">MDSGKSETHDAAGPMAAAEPTKPVYMDYSRELRPPAIQIPTIIEHRLGDEAGQLSYPQYPHIYGHQSVPEPADYGTQSPAPTGYGTQSPAPAGYGTQSPAPAGYSTQSPAPAGYGTQSPAPAGYGHPAPPETDYGGQSPAPASYEAVKQAGYDLAPPDGYGDSYEMRDGEFSRPVQAWPTSADGGFLHPRAEFAAPPHSGDDRGALRDDGTGTQLRYEAAYRSDSRYLRQSSPAGAVPSPPPLQATKFDTEAADPVPKQYDTDGALTVHKYDPDGMHKSYEADGMPMGKPYDTDEMHKGYDTDGIHKAYSGDSMSKPYDTDGLPVHDSYDGDVMHKPYDTDRLPVHKAYDTDGNLPIHKPYDEPGKFDAMGKLYEQSPVEGEKEGFPYSPSSLKQTTIKMESLATYDTNGMPCSEESDKPPEGEATQEGMAAAGATGASSGGSAAGAASGAAAGSGSGTEQEQTGTEKPTKRGAPGVRRQEKPPFSYIALIHMAIQNSPTKRLTLSEIYRFLQERFAFFKGSYQGWKNSVRHNLSLNECFIKLPKGLGRPGKGHYWTLDPSAEYMFEEGSSRRRPRGFRRKCRHSPLKPFGYFPAGGAISSTGYDAAQGLPSAQPPTYSGSYSGDYSQLSPTACTYGQSQAAGSYSPLIGLAGSYMAGPAGAAAGPAGYDYGLQPSAGYGAGYGDKEAAWSGLSGVTGSPLTGCLRPPHSPTPAEQGSPGSLSPPSADPSSGAGGSLATSAAPSTGYTLTPMSTASPHITSHGHPPHPLPSLHCDSEFSTGISGLPPVNLYDKKAMFYPVTPNYDVTSGTPISTYYDSGINSYSAPNYSNQ</sequence>
<feature type="compositionally biased region" description="Low complexity" evidence="5">
    <location>
        <begin position="445"/>
        <end position="454"/>
    </location>
</feature>
<dbReference type="AlphaFoldDB" id="A0A6A4W746"/>
<feature type="compositionally biased region" description="Basic and acidic residues" evidence="5">
    <location>
        <begin position="1"/>
        <end position="10"/>
    </location>
</feature>
<comment type="subcellular location">
    <subcellularLocation>
        <location evidence="1 4">Nucleus</location>
    </subcellularLocation>
</comment>
<dbReference type="EMBL" id="VIIS01001074">
    <property type="protein sequence ID" value="KAF0302295.1"/>
    <property type="molecule type" value="Genomic_DNA"/>
</dbReference>
<feature type="compositionally biased region" description="Basic and acidic residues" evidence="5">
    <location>
        <begin position="199"/>
        <end position="210"/>
    </location>
</feature>
<feature type="compositionally biased region" description="Low complexity" evidence="5">
    <location>
        <begin position="717"/>
        <end position="746"/>
    </location>
</feature>
<dbReference type="FunFam" id="1.10.10.10:FF:000071">
    <property type="entry name" value="Forkhead box F1"/>
    <property type="match status" value="1"/>
</dbReference>
<feature type="DNA-binding region" description="Fork-head" evidence="4">
    <location>
        <begin position="482"/>
        <end position="576"/>
    </location>
</feature>
<dbReference type="GO" id="GO:0005634">
    <property type="term" value="C:nucleus"/>
    <property type="evidence" value="ECO:0007669"/>
    <property type="project" value="UniProtKB-SubCell"/>
</dbReference>
<name>A0A6A4W746_AMPAM</name>
<dbReference type="PROSITE" id="PS00657">
    <property type="entry name" value="FORK_HEAD_1"/>
    <property type="match status" value="1"/>
</dbReference>
<dbReference type="CDD" id="cd20020">
    <property type="entry name" value="FH_FOXF"/>
    <property type="match status" value="1"/>
</dbReference>
<comment type="caution">
    <text evidence="7">The sequence shown here is derived from an EMBL/GenBank/DDBJ whole genome shotgun (WGS) entry which is preliminary data.</text>
</comment>
<gene>
    <name evidence="7" type="primary">foxf1-b</name>
    <name evidence="7" type="ORF">FJT64_025594</name>
</gene>
<evidence type="ECO:0000259" key="6">
    <source>
        <dbReference type="PROSITE" id="PS50039"/>
    </source>
</evidence>
<feature type="region of interest" description="Disordered" evidence="5">
    <location>
        <begin position="701"/>
        <end position="772"/>
    </location>
</feature>
<feature type="compositionally biased region" description="Polar residues" evidence="5">
    <location>
        <begin position="75"/>
        <end position="109"/>
    </location>
</feature>
<keyword evidence="8" id="KW-1185">Reference proteome</keyword>
<proteinExistence type="predicted"/>
<dbReference type="SUPFAM" id="SSF46785">
    <property type="entry name" value="Winged helix' DNA-binding domain"/>
    <property type="match status" value="1"/>
</dbReference>
<dbReference type="GO" id="GO:0001710">
    <property type="term" value="P:mesodermal cell fate commitment"/>
    <property type="evidence" value="ECO:0007669"/>
    <property type="project" value="UniProtKB-ARBA"/>
</dbReference>
<keyword evidence="3 4" id="KW-0539">Nucleus</keyword>
<accession>A0A6A4W746</accession>
<dbReference type="InterPro" id="IPR018122">
    <property type="entry name" value="TF_fork_head_CS_1"/>
</dbReference>
<reference evidence="7 8" key="1">
    <citation type="submission" date="2019-07" db="EMBL/GenBank/DDBJ databases">
        <title>Draft genome assembly of a fouling barnacle, Amphibalanus amphitrite (Darwin, 1854): The first reference genome for Thecostraca.</title>
        <authorList>
            <person name="Kim W."/>
        </authorList>
    </citation>
    <scope>NUCLEOTIDE SEQUENCE [LARGE SCALE GENOMIC DNA]</scope>
    <source>
        <strain evidence="7">SNU_AA5</strain>
        <tissue evidence="7">Soma without cirri and trophi</tissue>
    </source>
</reference>
<organism evidence="7 8">
    <name type="scientific">Amphibalanus amphitrite</name>
    <name type="common">Striped barnacle</name>
    <name type="synonym">Balanus amphitrite</name>
    <dbReference type="NCBI Taxonomy" id="1232801"/>
    <lineage>
        <taxon>Eukaryota</taxon>
        <taxon>Metazoa</taxon>
        <taxon>Ecdysozoa</taxon>
        <taxon>Arthropoda</taxon>
        <taxon>Crustacea</taxon>
        <taxon>Multicrustacea</taxon>
        <taxon>Cirripedia</taxon>
        <taxon>Thoracica</taxon>
        <taxon>Thoracicalcarea</taxon>
        <taxon>Balanomorpha</taxon>
        <taxon>Balanoidea</taxon>
        <taxon>Balanidae</taxon>
        <taxon>Amphibalaninae</taxon>
        <taxon>Amphibalanus</taxon>
    </lineage>
</organism>
<dbReference type="PROSITE" id="PS50039">
    <property type="entry name" value="FORK_HEAD_3"/>
    <property type="match status" value="1"/>
</dbReference>
<evidence type="ECO:0000313" key="7">
    <source>
        <dbReference type="EMBL" id="KAF0302295.1"/>
    </source>
</evidence>
<dbReference type="PANTHER" id="PTHR46262:SF2">
    <property type="entry name" value="FORKHEAD BOX PROTEIN BINIOU"/>
    <property type="match status" value="1"/>
</dbReference>
<dbReference type="GO" id="GO:0000981">
    <property type="term" value="F:DNA-binding transcription factor activity, RNA polymerase II-specific"/>
    <property type="evidence" value="ECO:0007669"/>
    <property type="project" value="TreeGrafter"/>
</dbReference>
<dbReference type="InterPro" id="IPR036390">
    <property type="entry name" value="WH_DNA-bd_sf"/>
</dbReference>
<evidence type="ECO:0000313" key="8">
    <source>
        <dbReference type="Proteomes" id="UP000440578"/>
    </source>
</evidence>
<feature type="region of interest" description="Disordered" evidence="5">
    <location>
        <begin position="59"/>
        <end position="286"/>
    </location>
</feature>
<feature type="region of interest" description="Disordered" evidence="5">
    <location>
        <begin position="1"/>
        <end position="22"/>
    </location>
</feature>
<dbReference type="InterPro" id="IPR036388">
    <property type="entry name" value="WH-like_DNA-bd_sf"/>
</dbReference>
<protein>
    <submittedName>
        <fullName evidence="7">Forkhead box protein F1-B</fullName>
    </submittedName>
</protein>
<dbReference type="GO" id="GO:0000978">
    <property type="term" value="F:RNA polymerase II cis-regulatory region sequence-specific DNA binding"/>
    <property type="evidence" value="ECO:0007669"/>
    <property type="project" value="TreeGrafter"/>
</dbReference>
<evidence type="ECO:0000256" key="2">
    <source>
        <dbReference type="ARBA" id="ARBA00023125"/>
    </source>
</evidence>
<dbReference type="Pfam" id="PF00250">
    <property type="entry name" value="Forkhead"/>
    <property type="match status" value="1"/>
</dbReference>
<dbReference type="Gene3D" id="1.10.10.10">
    <property type="entry name" value="Winged helix-like DNA-binding domain superfamily/Winged helix DNA-binding domain"/>
    <property type="match status" value="1"/>
</dbReference>
<feature type="compositionally biased region" description="Basic and acidic residues" evidence="5">
    <location>
        <begin position="269"/>
        <end position="281"/>
    </location>
</feature>
<dbReference type="OrthoDB" id="5954824at2759"/>
<evidence type="ECO:0000256" key="3">
    <source>
        <dbReference type="ARBA" id="ARBA00023242"/>
    </source>
</evidence>
<dbReference type="Proteomes" id="UP000440578">
    <property type="component" value="Unassembled WGS sequence"/>
</dbReference>
<evidence type="ECO:0000256" key="5">
    <source>
        <dbReference type="SAM" id="MobiDB-lite"/>
    </source>
</evidence>
<keyword evidence="2 4" id="KW-0238">DNA-binding</keyword>
<dbReference type="InterPro" id="IPR051770">
    <property type="entry name" value="Forkhead_box_regulator"/>
</dbReference>
<evidence type="ECO:0000256" key="4">
    <source>
        <dbReference type="PROSITE-ProRule" id="PRU00089"/>
    </source>
</evidence>
<feature type="region of interest" description="Disordered" evidence="5">
    <location>
        <begin position="407"/>
        <end position="480"/>
    </location>
</feature>
<dbReference type="GO" id="GO:0009887">
    <property type="term" value="P:animal organ morphogenesis"/>
    <property type="evidence" value="ECO:0007669"/>
    <property type="project" value="TreeGrafter"/>
</dbReference>
<dbReference type="PRINTS" id="PR00053">
    <property type="entry name" value="FORKHEAD"/>
</dbReference>
<dbReference type="SMART" id="SM00339">
    <property type="entry name" value="FH"/>
    <property type="match status" value="1"/>
</dbReference>
<dbReference type="InterPro" id="IPR001766">
    <property type="entry name" value="Fork_head_dom"/>
</dbReference>
<dbReference type="PROSITE" id="PS00658">
    <property type="entry name" value="FORK_HEAD_2"/>
    <property type="match status" value="1"/>
</dbReference>
<feature type="compositionally biased region" description="Polar residues" evidence="5">
    <location>
        <begin position="747"/>
        <end position="759"/>
    </location>
</feature>
<evidence type="ECO:0000256" key="1">
    <source>
        <dbReference type="ARBA" id="ARBA00004123"/>
    </source>
</evidence>
<feature type="domain" description="Fork-head" evidence="6">
    <location>
        <begin position="482"/>
        <end position="576"/>
    </location>
</feature>
<dbReference type="PANTHER" id="PTHR46262">
    <property type="entry name" value="FORKHEAD BOX PROTEIN BINIOU"/>
    <property type="match status" value="1"/>
</dbReference>
<dbReference type="InterPro" id="IPR030456">
    <property type="entry name" value="TF_fork_head_CS_2"/>
</dbReference>